<dbReference type="GO" id="GO:0004637">
    <property type="term" value="F:phosphoribosylamine-glycine ligase activity"/>
    <property type="evidence" value="ECO:0007669"/>
    <property type="project" value="TreeGrafter"/>
</dbReference>
<dbReference type="Pfam" id="PF00586">
    <property type="entry name" value="AIRS"/>
    <property type="match status" value="1"/>
</dbReference>
<dbReference type="FunFam" id="3.90.650.10:FF:000011">
    <property type="entry name" value="Phosphoribosylformylglycinamidine cyclo-ligase"/>
    <property type="match status" value="1"/>
</dbReference>
<comment type="catalytic activity">
    <reaction evidence="14 15">
        <text>2-formamido-N(1)-(5-O-phospho-beta-D-ribosyl)acetamidine + ATP = 5-amino-1-(5-phospho-beta-D-ribosyl)imidazole + ADP + phosphate + H(+)</text>
        <dbReference type="Rhea" id="RHEA:23032"/>
        <dbReference type="ChEBI" id="CHEBI:15378"/>
        <dbReference type="ChEBI" id="CHEBI:30616"/>
        <dbReference type="ChEBI" id="CHEBI:43474"/>
        <dbReference type="ChEBI" id="CHEBI:137981"/>
        <dbReference type="ChEBI" id="CHEBI:147287"/>
        <dbReference type="ChEBI" id="CHEBI:456216"/>
        <dbReference type="EC" id="6.3.3.1"/>
    </reaction>
</comment>
<dbReference type="InterPro" id="IPR010918">
    <property type="entry name" value="PurM-like_C_dom"/>
</dbReference>
<name>A0A7Z7LER8_9BACT</name>
<evidence type="ECO:0000256" key="9">
    <source>
        <dbReference type="ARBA" id="ARBA00022755"/>
    </source>
</evidence>
<dbReference type="PANTHER" id="PTHR10520">
    <property type="entry name" value="TRIFUNCTIONAL PURINE BIOSYNTHETIC PROTEIN ADENOSINE-3-RELATED"/>
    <property type="match status" value="1"/>
</dbReference>
<evidence type="ECO:0000256" key="2">
    <source>
        <dbReference type="ARBA" id="ARBA00004686"/>
    </source>
</evidence>
<dbReference type="Proteomes" id="UP000250796">
    <property type="component" value="Chromosome MESINF"/>
</dbReference>
<evidence type="ECO:0000256" key="5">
    <source>
        <dbReference type="ARBA" id="ARBA00020367"/>
    </source>
</evidence>
<dbReference type="UniPathway" id="UPA00074">
    <property type="reaction ID" value="UER00129"/>
</dbReference>
<evidence type="ECO:0000256" key="6">
    <source>
        <dbReference type="ARBA" id="ARBA00022490"/>
    </source>
</evidence>
<dbReference type="GO" id="GO:0005829">
    <property type="term" value="C:cytosol"/>
    <property type="evidence" value="ECO:0007669"/>
    <property type="project" value="TreeGrafter"/>
</dbReference>
<dbReference type="FunFam" id="3.30.1330.10:FF:000001">
    <property type="entry name" value="Phosphoribosylformylglycinamidine cyclo-ligase"/>
    <property type="match status" value="1"/>
</dbReference>
<evidence type="ECO:0000256" key="1">
    <source>
        <dbReference type="ARBA" id="ARBA00004496"/>
    </source>
</evidence>
<dbReference type="GO" id="GO:0046084">
    <property type="term" value="P:adenine biosynthetic process"/>
    <property type="evidence" value="ECO:0007669"/>
    <property type="project" value="TreeGrafter"/>
</dbReference>
<evidence type="ECO:0000256" key="14">
    <source>
        <dbReference type="ARBA" id="ARBA00049057"/>
    </source>
</evidence>
<sequence length="341" mass="36475">MSDYRSSGVDIDAGDRAVELMKRHVETTRTPGVLGGIGSFGGLFRPDLAGMEEPVLVSGTDGVGTKLKLAFAMDIHDSVGVDCVAMCVNDIISMGATPLFFLDYIAIGRLEPGKIEKIVSGVCEGCRQASSALIGGETAEMPGLYAESEYDLAGFAVGLVDRQEIIDGSTIEKGDILVGWPSSGFHSNGFSLVRKIISDEKIDLYETIPGFSRPIGLELLTPTRIYVSLLERLKKLCKPKGIAHITGGGLLENLPRVIPEGLKCEIHTDSWEVPPVIEFIVERGGVEVREAYRTFNMGIGLVTAFSPDDADTVLQGMKDEKPVEIGVVVAGEGGVTLCRRG</sequence>
<dbReference type="CDD" id="cd02196">
    <property type="entry name" value="PurM"/>
    <property type="match status" value="1"/>
</dbReference>
<feature type="domain" description="PurM-like C-terminal" evidence="17">
    <location>
        <begin position="173"/>
        <end position="334"/>
    </location>
</feature>
<evidence type="ECO:0000256" key="4">
    <source>
        <dbReference type="ARBA" id="ARBA00013047"/>
    </source>
</evidence>
<keyword evidence="10 15" id="KW-0067">ATP-binding</keyword>
<feature type="domain" description="PurM-like N-terminal" evidence="16">
    <location>
        <begin position="55"/>
        <end position="160"/>
    </location>
</feature>
<dbReference type="Gene3D" id="3.30.1330.10">
    <property type="entry name" value="PurM-like, N-terminal domain"/>
    <property type="match status" value="1"/>
</dbReference>
<dbReference type="GO" id="GO:0005524">
    <property type="term" value="F:ATP binding"/>
    <property type="evidence" value="ECO:0007669"/>
    <property type="project" value="UniProtKB-KW"/>
</dbReference>
<evidence type="ECO:0000256" key="13">
    <source>
        <dbReference type="ARBA" id="ARBA00033093"/>
    </source>
</evidence>
<organism evidence="18 19">
    <name type="scientific">Mesotoga infera</name>
    <dbReference type="NCBI Taxonomy" id="1236046"/>
    <lineage>
        <taxon>Bacteria</taxon>
        <taxon>Thermotogati</taxon>
        <taxon>Thermotogota</taxon>
        <taxon>Thermotogae</taxon>
        <taxon>Kosmotogales</taxon>
        <taxon>Kosmotogaceae</taxon>
        <taxon>Mesotoga</taxon>
    </lineage>
</organism>
<protein>
    <recommendedName>
        <fullName evidence="5 15">Phosphoribosylformylglycinamidine cyclo-ligase</fullName>
        <ecNumber evidence="4 15">6.3.3.1</ecNumber>
    </recommendedName>
    <alternativeName>
        <fullName evidence="12 15">AIR synthase</fullName>
    </alternativeName>
    <alternativeName>
        <fullName evidence="13 15">AIRS</fullName>
    </alternativeName>
    <alternativeName>
        <fullName evidence="11 15">Phosphoribosyl-aminoimidazole synthetase</fullName>
    </alternativeName>
</protein>
<evidence type="ECO:0000256" key="11">
    <source>
        <dbReference type="ARBA" id="ARBA00031908"/>
    </source>
</evidence>
<dbReference type="KEGG" id="minf:MESINF_0561"/>
<dbReference type="NCBIfam" id="TIGR00878">
    <property type="entry name" value="purM"/>
    <property type="match status" value="1"/>
</dbReference>
<gene>
    <name evidence="15 18" type="primary">purM</name>
    <name evidence="18" type="ORF">MESINF_0561</name>
</gene>
<dbReference type="Gene3D" id="3.90.650.10">
    <property type="entry name" value="PurM-like C-terminal domain"/>
    <property type="match status" value="1"/>
</dbReference>
<dbReference type="InterPro" id="IPR036921">
    <property type="entry name" value="PurM-like_N_sf"/>
</dbReference>
<reference evidence="18 19" key="1">
    <citation type="submission" date="2017-01" db="EMBL/GenBank/DDBJ databases">
        <authorList>
            <person name="Erauso G."/>
        </authorList>
    </citation>
    <scope>NUCLEOTIDE SEQUENCE [LARGE SCALE GENOMIC DNA]</scope>
    <source>
        <strain evidence="18">MESINF1</strain>
    </source>
</reference>
<dbReference type="GO" id="GO:0006189">
    <property type="term" value="P:'de novo' IMP biosynthetic process"/>
    <property type="evidence" value="ECO:0007669"/>
    <property type="project" value="UniProtKB-UniRule"/>
</dbReference>
<dbReference type="GO" id="GO:0004641">
    <property type="term" value="F:phosphoribosylformylglycinamidine cyclo-ligase activity"/>
    <property type="evidence" value="ECO:0007669"/>
    <property type="project" value="UniProtKB-UniRule"/>
</dbReference>
<evidence type="ECO:0000256" key="10">
    <source>
        <dbReference type="ARBA" id="ARBA00022840"/>
    </source>
</evidence>
<keyword evidence="6 15" id="KW-0963">Cytoplasm</keyword>
<dbReference type="InterPro" id="IPR016188">
    <property type="entry name" value="PurM-like_N"/>
</dbReference>
<evidence type="ECO:0000256" key="8">
    <source>
        <dbReference type="ARBA" id="ARBA00022741"/>
    </source>
</evidence>
<keyword evidence="19" id="KW-1185">Reference proteome</keyword>
<evidence type="ECO:0000256" key="7">
    <source>
        <dbReference type="ARBA" id="ARBA00022598"/>
    </source>
</evidence>
<dbReference type="HAMAP" id="MF_00741">
    <property type="entry name" value="AIRS"/>
    <property type="match status" value="1"/>
</dbReference>
<dbReference type="EMBL" id="LS974202">
    <property type="protein sequence ID" value="SSC12010.1"/>
    <property type="molecule type" value="Genomic_DNA"/>
</dbReference>
<dbReference type="PANTHER" id="PTHR10520:SF12">
    <property type="entry name" value="TRIFUNCTIONAL PURINE BIOSYNTHETIC PROTEIN ADENOSINE-3"/>
    <property type="match status" value="1"/>
</dbReference>
<evidence type="ECO:0000256" key="3">
    <source>
        <dbReference type="ARBA" id="ARBA00010280"/>
    </source>
</evidence>
<keyword evidence="9 15" id="KW-0658">Purine biosynthesis</keyword>
<dbReference type="SUPFAM" id="SSF56042">
    <property type="entry name" value="PurM C-terminal domain-like"/>
    <property type="match status" value="1"/>
</dbReference>
<evidence type="ECO:0000259" key="17">
    <source>
        <dbReference type="Pfam" id="PF02769"/>
    </source>
</evidence>
<keyword evidence="8 15" id="KW-0547">Nucleotide-binding</keyword>
<dbReference type="InterPro" id="IPR036676">
    <property type="entry name" value="PurM-like_C_sf"/>
</dbReference>
<evidence type="ECO:0000256" key="12">
    <source>
        <dbReference type="ARBA" id="ARBA00032931"/>
    </source>
</evidence>
<accession>A0A7Z7LER8</accession>
<dbReference type="SUPFAM" id="SSF55326">
    <property type="entry name" value="PurM N-terminal domain-like"/>
    <property type="match status" value="1"/>
</dbReference>
<comment type="subcellular location">
    <subcellularLocation>
        <location evidence="1 15">Cytoplasm</location>
    </subcellularLocation>
</comment>
<dbReference type="RefSeq" id="WP_169698421.1">
    <property type="nucleotide sequence ID" value="NZ_LS974202.1"/>
</dbReference>
<keyword evidence="7 15" id="KW-0436">Ligase</keyword>
<evidence type="ECO:0000313" key="19">
    <source>
        <dbReference type="Proteomes" id="UP000250796"/>
    </source>
</evidence>
<evidence type="ECO:0000256" key="15">
    <source>
        <dbReference type="HAMAP-Rule" id="MF_00741"/>
    </source>
</evidence>
<dbReference type="Pfam" id="PF02769">
    <property type="entry name" value="AIRS_C"/>
    <property type="match status" value="1"/>
</dbReference>
<dbReference type="InterPro" id="IPR004733">
    <property type="entry name" value="PurM_cligase"/>
</dbReference>
<comment type="similarity">
    <text evidence="3 15">Belongs to the AIR synthase family.</text>
</comment>
<dbReference type="AlphaFoldDB" id="A0A7Z7LER8"/>
<comment type="pathway">
    <text evidence="2 15">Purine metabolism; IMP biosynthesis via de novo pathway; 5-amino-1-(5-phospho-D-ribosyl)imidazole from N(2)-formyl-N(1)-(5-phospho-D-ribosyl)glycinamide: step 2/2.</text>
</comment>
<proteinExistence type="inferred from homology"/>
<evidence type="ECO:0000259" key="16">
    <source>
        <dbReference type="Pfam" id="PF00586"/>
    </source>
</evidence>
<evidence type="ECO:0000313" key="18">
    <source>
        <dbReference type="EMBL" id="SSC12010.1"/>
    </source>
</evidence>
<dbReference type="EC" id="6.3.3.1" evidence="4 15"/>